<comment type="caution">
    <text evidence="3">The sequence shown here is derived from an EMBL/GenBank/DDBJ whole genome shotgun (WGS) entry which is preliminary data.</text>
</comment>
<evidence type="ECO:0000256" key="1">
    <source>
        <dbReference type="ARBA" id="ARBA00009580"/>
    </source>
</evidence>
<dbReference type="InterPro" id="IPR016130">
    <property type="entry name" value="Tyr_Pase_AS"/>
</dbReference>
<dbReference type="Gene3D" id="3.90.190.10">
    <property type="entry name" value="Protein tyrosine phosphatase superfamily"/>
    <property type="match status" value="1"/>
</dbReference>
<evidence type="ECO:0000313" key="3">
    <source>
        <dbReference type="EMBL" id="TXG91694.1"/>
    </source>
</evidence>
<gene>
    <name evidence="3" type="ORF">DW322_17735</name>
</gene>
<evidence type="ECO:0000259" key="2">
    <source>
        <dbReference type="PROSITE" id="PS50056"/>
    </source>
</evidence>
<dbReference type="SUPFAM" id="SSF52799">
    <property type="entry name" value="(Phosphotyrosine protein) phosphatases II"/>
    <property type="match status" value="1"/>
</dbReference>
<accession>A0A6P2CFZ7</accession>
<dbReference type="InterPro" id="IPR000387">
    <property type="entry name" value="Tyr_Pase_dom"/>
</dbReference>
<reference evidence="3 4" key="1">
    <citation type="submission" date="2018-07" db="EMBL/GenBank/DDBJ databases">
        <title>Genome sequence of Rhodococcus rhodnii ATCC 35071 from Rhodnius prolixus.</title>
        <authorList>
            <person name="Patel V."/>
            <person name="Vogel K.J."/>
        </authorList>
    </citation>
    <scope>NUCLEOTIDE SEQUENCE [LARGE SCALE GENOMIC DNA]</scope>
    <source>
        <strain evidence="3 4">ATCC 35071</strain>
    </source>
</reference>
<sequence>MTTALPPTRRHDLVGVHNLRDVGGYRAGDAVTRWGRLLRADALHALGDDGRRALGALDVRLVLDLRDDEEVVSAPDALGDVGCRYVHHSVYGKAGALALPADGGFDLAALYRTILDEHGTRLTDAVRMVADADGPVVVHCTAGKDRTGLVVALALSAVGVSDRDVAADYALSEIMLAGEWADAMTAAFRTKYPDSPIDLTEIVASSPAPVMLGALESIRLRFGDAAGYLRAHGMTEPELAGLRAALTH</sequence>
<name>A0A6P2CFZ7_9NOCA</name>
<dbReference type="PROSITE" id="PS00383">
    <property type="entry name" value="TYR_PHOSPHATASE_1"/>
    <property type="match status" value="1"/>
</dbReference>
<dbReference type="EMBL" id="QRCM01000001">
    <property type="protein sequence ID" value="TXG91694.1"/>
    <property type="molecule type" value="Genomic_DNA"/>
</dbReference>
<dbReference type="InterPro" id="IPR029021">
    <property type="entry name" value="Prot-tyrosine_phosphatase-like"/>
</dbReference>
<dbReference type="GO" id="GO:0004721">
    <property type="term" value="F:phosphoprotein phosphatase activity"/>
    <property type="evidence" value="ECO:0007669"/>
    <property type="project" value="InterPro"/>
</dbReference>
<dbReference type="InterPro" id="IPR026893">
    <property type="entry name" value="Tyr/Ser_Pase_IphP-type"/>
</dbReference>
<dbReference type="AlphaFoldDB" id="A0A6P2CFZ7"/>
<comment type="similarity">
    <text evidence="1">Belongs to the protein-tyrosine phosphatase family.</text>
</comment>
<organism evidence="3 4">
    <name type="scientific">Rhodococcus rhodnii</name>
    <dbReference type="NCBI Taxonomy" id="38312"/>
    <lineage>
        <taxon>Bacteria</taxon>
        <taxon>Bacillati</taxon>
        <taxon>Actinomycetota</taxon>
        <taxon>Actinomycetes</taxon>
        <taxon>Mycobacteriales</taxon>
        <taxon>Nocardiaceae</taxon>
        <taxon>Rhodococcus</taxon>
    </lineage>
</organism>
<dbReference type="RefSeq" id="WP_010837328.1">
    <property type="nucleotide sequence ID" value="NZ_QRCM01000001.1"/>
</dbReference>
<dbReference type="PROSITE" id="PS50056">
    <property type="entry name" value="TYR_PHOSPHATASE_2"/>
    <property type="match status" value="1"/>
</dbReference>
<protein>
    <submittedName>
        <fullName evidence="3">Protein-tyrosine-phosphatase</fullName>
    </submittedName>
</protein>
<dbReference type="PANTHER" id="PTHR31126">
    <property type="entry name" value="TYROSINE-PROTEIN PHOSPHATASE"/>
    <property type="match status" value="1"/>
</dbReference>
<dbReference type="Proteomes" id="UP000471120">
    <property type="component" value="Unassembled WGS sequence"/>
</dbReference>
<dbReference type="PANTHER" id="PTHR31126:SF1">
    <property type="entry name" value="TYROSINE SPECIFIC PROTEIN PHOSPHATASES DOMAIN-CONTAINING PROTEIN"/>
    <property type="match status" value="1"/>
</dbReference>
<evidence type="ECO:0000313" key="4">
    <source>
        <dbReference type="Proteomes" id="UP000471120"/>
    </source>
</evidence>
<dbReference type="Pfam" id="PF13350">
    <property type="entry name" value="Y_phosphatase3"/>
    <property type="match status" value="1"/>
</dbReference>
<proteinExistence type="inferred from homology"/>
<feature type="domain" description="Tyrosine specific protein phosphatases" evidence="2">
    <location>
        <begin position="120"/>
        <end position="174"/>
    </location>
</feature>